<comment type="caution">
    <text evidence="7">The sequence shown here is derived from an EMBL/GenBank/DDBJ whole genome shotgun (WGS) entry which is preliminary data.</text>
</comment>
<dbReference type="SUPFAM" id="SSF88659">
    <property type="entry name" value="Sigma3 and sigma4 domains of RNA polymerase sigma factors"/>
    <property type="match status" value="1"/>
</dbReference>
<dbReference type="InterPro" id="IPR039425">
    <property type="entry name" value="RNA_pol_sigma-70-like"/>
</dbReference>
<dbReference type="PANTHER" id="PTHR43133">
    <property type="entry name" value="RNA POLYMERASE ECF-TYPE SIGMA FACTO"/>
    <property type="match status" value="1"/>
</dbReference>
<keyword evidence="2" id="KW-0805">Transcription regulation</keyword>
<evidence type="ECO:0000256" key="3">
    <source>
        <dbReference type="ARBA" id="ARBA00023082"/>
    </source>
</evidence>
<dbReference type="SUPFAM" id="SSF88946">
    <property type="entry name" value="Sigma2 domain of RNA polymerase sigma factors"/>
    <property type="match status" value="1"/>
</dbReference>
<organism evidence="7 8">
    <name type="scientific">Gracilimonas halophila</name>
    <dbReference type="NCBI Taxonomy" id="1834464"/>
    <lineage>
        <taxon>Bacteria</taxon>
        <taxon>Pseudomonadati</taxon>
        <taxon>Balneolota</taxon>
        <taxon>Balneolia</taxon>
        <taxon>Balneolales</taxon>
        <taxon>Balneolaceae</taxon>
        <taxon>Gracilimonas</taxon>
    </lineage>
</organism>
<name>A0ABW5JDQ7_9BACT</name>
<keyword evidence="8" id="KW-1185">Reference proteome</keyword>
<dbReference type="Gene3D" id="1.10.10.10">
    <property type="entry name" value="Winged helix-like DNA-binding domain superfamily/Winged helix DNA-binding domain"/>
    <property type="match status" value="1"/>
</dbReference>
<dbReference type="InterPro" id="IPR013325">
    <property type="entry name" value="RNA_pol_sigma_r2"/>
</dbReference>
<evidence type="ECO:0000256" key="2">
    <source>
        <dbReference type="ARBA" id="ARBA00023015"/>
    </source>
</evidence>
<comment type="similarity">
    <text evidence="1">Belongs to the sigma-70 factor family. ECF subfamily.</text>
</comment>
<reference evidence="8" key="1">
    <citation type="journal article" date="2019" name="Int. J. Syst. Evol. Microbiol.">
        <title>The Global Catalogue of Microorganisms (GCM) 10K type strain sequencing project: providing services to taxonomists for standard genome sequencing and annotation.</title>
        <authorList>
            <consortium name="The Broad Institute Genomics Platform"/>
            <consortium name="The Broad Institute Genome Sequencing Center for Infectious Disease"/>
            <person name="Wu L."/>
            <person name="Ma J."/>
        </authorList>
    </citation>
    <scope>NUCLEOTIDE SEQUENCE [LARGE SCALE GENOMIC DNA]</scope>
    <source>
        <strain evidence="8">KCTC 52042</strain>
    </source>
</reference>
<feature type="domain" description="RNA polymerase sigma-70 region 2" evidence="6">
    <location>
        <begin position="47"/>
        <end position="104"/>
    </location>
</feature>
<accession>A0ABW5JDQ7</accession>
<dbReference type="EMBL" id="JBHULI010000001">
    <property type="protein sequence ID" value="MFD2530856.1"/>
    <property type="molecule type" value="Genomic_DNA"/>
</dbReference>
<dbReference type="InterPro" id="IPR036388">
    <property type="entry name" value="WH-like_DNA-bd_sf"/>
</dbReference>
<gene>
    <name evidence="7" type="ORF">ACFSVN_00170</name>
</gene>
<proteinExistence type="inferred from homology"/>
<dbReference type="RefSeq" id="WP_390296796.1">
    <property type="nucleotide sequence ID" value="NZ_JBHULI010000001.1"/>
</dbReference>
<protein>
    <submittedName>
        <fullName evidence="7">RNA polymerase sigma factor</fullName>
    </submittedName>
</protein>
<evidence type="ECO:0000256" key="4">
    <source>
        <dbReference type="ARBA" id="ARBA00023125"/>
    </source>
</evidence>
<keyword evidence="3" id="KW-0731">Sigma factor</keyword>
<dbReference type="PANTHER" id="PTHR43133:SF8">
    <property type="entry name" value="RNA POLYMERASE SIGMA FACTOR HI_1459-RELATED"/>
    <property type="match status" value="1"/>
</dbReference>
<dbReference type="Proteomes" id="UP001597460">
    <property type="component" value="Unassembled WGS sequence"/>
</dbReference>
<dbReference type="Gene3D" id="1.10.1740.10">
    <property type="match status" value="1"/>
</dbReference>
<dbReference type="NCBIfam" id="TIGR02937">
    <property type="entry name" value="sigma70-ECF"/>
    <property type="match status" value="1"/>
</dbReference>
<dbReference type="InterPro" id="IPR013324">
    <property type="entry name" value="RNA_pol_sigma_r3/r4-like"/>
</dbReference>
<evidence type="ECO:0000259" key="6">
    <source>
        <dbReference type="Pfam" id="PF04542"/>
    </source>
</evidence>
<dbReference type="Pfam" id="PF04542">
    <property type="entry name" value="Sigma70_r2"/>
    <property type="match status" value="1"/>
</dbReference>
<keyword evidence="5" id="KW-0804">Transcription</keyword>
<evidence type="ECO:0000256" key="1">
    <source>
        <dbReference type="ARBA" id="ARBA00010641"/>
    </source>
</evidence>
<evidence type="ECO:0000313" key="8">
    <source>
        <dbReference type="Proteomes" id="UP001597460"/>
    </source>
</evidence>
<evidence type="ECO:0000256" key="5">
    <source>
        <dbReference type="ARBA" id="ARBA00023163"/>
    </source>
</evidence>
<dbReference type="InterPro" id="IPR007627">
    <property type="entry name" value="RNA_pol_sigma70_r2"/>
</dbReference>
<sequence length="215" mass="25278">MLNWFKRRGKSSRSYSNEEWIESLSPPPDEVAIEALRNHLVIGLRSSLYKYVKRDLNDFVEDITQDSVLKILDKLETFRGESKFTTWAMKVAVREGYSELRKKRYKDISLEQYSSYDPDEKQAVEIEHEQAGPDQVTHESMLVQKVMKIMEEELTDNQQKVLQHLMIDQIPMTVVAEMMDSNRNAIYKLVHDARLKLKNRLEIEGIDPEEILLEM</sequence>
<dbReference type="InterPro" id="IPR014284">
    <property type="entry name" value="RNA_pol_sigma-70_dom"/>
</dbReference>
<evidence type="ECO:0000313" key="7">
    <source>
        <dbReference type="EMBL" id="MFD2530856.1"/>
    </source>
</evidence>
<keyword evidence="4" id="KW-0238">DNA-binding</keyword>